<dbReference type="CDD" id="cd18604">
    <property type="entry name" value="ABC_6TM_VMR1_D2_like"/>
    <property type="match status" value="1"/>
</dbReference>
<evidence type="ECO:0000256" key="2">
    <source>
        <dbReference type="ARBA" id="ARBA00022448"/>
    </source>
</evidence>
<dbReference type="InterPro" id="IPR003593">
    <property type="entry name" value="AAA+_ATPase"/>
</dbReference>
<feature type="domain" description="ABC transmembrane type-1" evidence="12">
    <location>
        <begin position="313"/>
        <end position="616"/>
    </location>
</feature>
<dbReference type="InterPro" id="IPR036640">
    <property type="entry name" value="ABC1_TM_sf"/>
</dbReference>
<feature type="transmembrane region" description="Helical" evidence="10">
    <location>
        <begin position="992"/>
        <end position="1010"/>
    </location>
</feature>
<feature type="region of interest" description="Disordered" evidence="9">
    <location>
        <begin position="404"/>
        <end position="425"/>
    </location>
</feature>
<dbReference type="OrthoDB" id="6500128at2759"/>
<dbReference type="FunFam" id="1.20.1560.10:FF:000013">
    <property type="entry name" value="ABC transporter C family member 2"/>
    <property type="match status" value="1"/>
</dbReference>
<dbReference type="PANTHER" id="PTHR24223:SF353">
    <property type="entry name" value="ABC TRANSPORTER ATP-BINDING PROTEIN_PERMEASE VMR1-RELATED"/>
    <property type="match status" value="1"/>
</dbReference>
<feature type="transmembrane region" description="Helical" evidence="10">
    <location>
        <begin position="1031"/>
        <end position="1055"/>
    </location>
</feature>
<evidence type="ECO:0000313" key="13">
    <source>
        <dbReference type="EMBL" id="OCB86625.1"/>
    </source>
</evidence>
<feature type="domain" description="ABC transporter" evidence="11">
    <location>
        <begin position="1311"/>
        <end position="1555"/>
    </location>
</feature>
<sequence length="1572" mass="174762">MPRFQLEVDIALCCAALISAVIYVVQSRLKEGAVKLPIYEDSELNDAAEFDDPFNVTKPEDVIDGYPIREDEFWSKIRIRKLLLSAALTALVVVQTVNFGWTVVADKSVRDVAASILHAAFSLYLLIISVIAVGHSEKPWHGRLTVHLASLSTAALVLLVAITILPSQVEWDPAQRITWYISLALWFLAFWLSARMKRGPALHFPSDRVYSEKVLAGTTTVAEDNVCGVVNGSPWDVVLFSYTTKVVMLGHTSESLEIGDLPLLNGRMRATSLFSRMRAAMRNYRLRVARPGSGWNLGYRIIRVNSQTLIAQTALVVVSAVLFYTPALFLQRLVHYLETDPERKNPAWGWVYCAGLFGFNALTYLVTGQLWSISTTSLQVSIRVQLNTILFAKTLVRKDIASSAGTSSESKDDKTSDKEKKDEGEFSSKAQIMTLMTTDVDRVSEFAWHFFALIDSPIEIAIGTIFLYKLLGVSSFIGLAATCLFLPLNHYASKVVVVAQDNLMKARDERVALTNEVLGAIKMLKFMAWERSFEARVLKIREKELKYQRLNYIIETLFNSIWSASPLLVTLVSFWHFTVIRHQTLTPSRAFTSIAIFSELKFALNALPETLINMLQSFVSLRRIEKYLGTAEVTPAEPLDGTQRPIVLQSATVTWPQDRLGTESATPSVASTPRRKFSLIDLTLEFPVGEMSLICGKLGSGKTLLLLALLGEADLLAGQISSPRSPPNIMASFTNIVPSEKDWIVPGVCAYVPQSAWLRNATIRENILFNLPYVAERYQKVLEACALISDFTILEDGDESEIGERGVNLSGGQKARGDHLRIDAHTAHHLYHECLKGDLMKGRTLILVSHHVQLCAPGASYVVALENGRLAFSGHPENFKASGVMAGLVQSKQIGELEAKAGEEQEREEKRIEDLPSRAASSAASVVSPEDESPSDSEASSTLGAVSNASMPEPKAQEKRTPRKLIEEEKRAVGRIGKDIWKTYFSAVGSNIYWVVFVLSILLASASPVIENGWLSYWSGLAGSHRDVRGPLYYILVYALITFLGLIVSTFRWFVLYQGSIHASTILYKRLLEAVLFAEIRFHETVSRGRLMNRFGKDFEGIDSSLSDNFGRSVFYFMSALTTFVTITIVGGPVFFVAALILGVLYYNVAKVYGQCSRDMRRLDSVSRSPLYSIYGETISGVPIIRAFGAGTKFMRDMLRCVDTNTNPYYWLWGVNRWVSTRFNLLSSAIVGATGVVALINPNITASLAGFTLAFASTVTNDLLFMVRRFVGLEQSMVAVERVKEYSELPREGPEIVEPRPPSSWPSKGEIEVEHLYIRYAPELPNVLHDLCFKVEPGEKVGILGRTGSGKSTLALSFFRFVEPIEGRILVDGIDITKIGLTDLRSRLTVIPQDPTILSGTLRSTLDVFNEYDDAEIFGALRRVHLIPSSEQDVEEDETNVNVFRHLDAPVSEGGENFSTGQKQLLCMARAILKRSRVLVMDEATASVDYATDELIQRTIRNEFAESTILTIAHRLRTVIDYNRVMLLAQGRIVEYDRPAALLSNPSSRFYALCKAAGKEEFAMLKRMAGVP</sequence>
<protein>
    <submittedName>
        <fullName evidence="13">Multidrug resistance-associated ABC transporter</fullName>
    </submittedName>
</protein>
<evidence type="ECO:0000256" key="3">
    <source>
        <dbReference type="ARBA" id="ARBA00022692"/>
    </source>
</evidence>
<dbReference type="GO" id="GO:0016887">
    <property type="term" value="F:ATP hydrolysis activity"/>
    <property type="evidence" value="ECO:0007669"/>
    <property type="project" value="InterPro"/>
</dbReference>
<dbReference type="Gene3D" id="3.40.50.300">
    <property type="entry name" value="P-loop containing nucleotide triphosphate hydrolases"/>
    <property type="match status" value="3"/>
</dbReference>
<keyword evidence="3 10" id="KW-0812">Transmembrane</keyword>
<dbReference type="PROSITE" id="PS50929">
    <property type="entry name" value="ABC_TM1F"/>
    <property type="match status" value="2"/>
</dbReference>
<dbReference type="GO" id="GO:0005524">
    <property type="term" value="F:ATP binding"/>
    <property type="evidence" value="ECO:0007669"/>
    <property type="project" value="UniProtKB-KW"/>
</dbReference>
<feature type="domain" description="ABC transporter" evidence="11">
    <location>
        <begin position="660"/>
        <end position="892"/>
    </location>
</feature>
<evidence type="ECO:0000259" key="12">
    <source>
        <dbReference type="PROSITE" id="PS50929"/>
    </source>
</evidence>
<dbReference type="CDD" id="cd18596">
    <property type="entry name" value="ABC_6TM_VMR1_D1_like"/>
    <property type="match status" value="1"/>
</dbReference>
<keyword evidence="14" id="KW-1185">Reference proteome</keyword>
<keyword evidence="7 10" id="KW-1133">Transmembrane helix</keyword>
<dbReference type="Gene3D" id="1.20.1560.10">
    <property type="entry name" value="ABC transporter type 1, transmembrane domain"/>
    <property type="match status" value="2"/>
</dbReference>
<feature type="transmembrane region" description="Helical" evidence="10">
    <location>
        <begin position="1114"/>
        <end position="1147"/>
    </location>
</feature>
<feature type="compositionally biased region" description="Basic and acidic residues" evidence="9">
    <location>
        <begin position="899"/>
        <end position="916"/>
    </location>
</feature>
<dbReference type="InterPro" id="IPR003439">
    <property type="entry name" value="ABC_transporter-like_ATP-bd"/>
</dbReference>
<proteinExistence type="predicted"/>
<evidence type="ECO:0000256" key="7">
    <source>
        <dbReference type="ARBA" id="ARBA00022989"/>
    </source>
</evidence>
<evidence type="ECO:0000256" key="8">
    <source>
        <dbReference type="ARBA" id="ARBA00023136"/>
    </source>
</evidence>
<dbReference type="Proteomes" id="UP000757232">
    <property type="component" value="Unassembled WGS sequence"/>
</dbReference>
<dbReference type="InterPro" id="IPR050173">
    <property type="entry name" value="ABC_transporter_C-like"/>
</dbReference>
<dbReference type="SMART" id="SM00382">
    <property type="entry name" value="AAA"/>
    <property type="match status" value="2"/>
</dbReference>
<evidence type="ECO:0000256" key="9">
    <source>
        <dbReference type="SAM" id="MobiDB-lite"/>
    </source>
</evidence>
<dbReference type="CDD" id="cd03244">
    <property type="entry name" value="ABCC_MRP_domain2"/>
    <property type="match status" value="1"/>
</dbReference>
<feature type="transmembrane region" description="Helical" evidence="10">
    <location>
        <begin position="146"/>
        <end position="165"/>
    </location>
</feature>
<accession>A0A9Q5N244</accession>
<feature type="transmembrane region" description="Helical" evidence="10">
    <location>
        <begin position="82"/>
        <end position="104"/>
    </location>
</feature>
<feature type="compositionally biased region" description="Low complexity" evidence="9">
    <location>
        <begin position="919"/>
        <end position="928"/>
    </location>
</feature>
<dbReference type="InterPro" id="IPR011527">
    <property type="entry name" value="ABC1_TM_dom"/>
</dbReference>
<feature type="domain" description="ABC transmembrane type-1" evidence="12">
    <location>
        <begin position="995"/>
        <end position="1275"/>
    </location>
</feature>
<keyword evidence="6" id="KW-0067">ATP-binding</keyword>
<keyword evidence="5" id="KW-0547">Nucleotide-binding</keyword>
<evidence type="ECO:0000259" key="11">
    <source>
        <dbReference type="PROSITE" id="PS50893"/>
    </source>
</evidence>
<dbReference type="GO" id="GO:0140359">
    <property type="term" value="F:ABC-type transporter activity"/>
    <property type="evidence" value="ECO:0007669"/>
    <property type="project" value="InterPro"/>
</dbReference>
<feature type="transmembrane region" description="Helical" evidence="10">
    <location>
        <begin position="550"/>
        <end position="577"/>
    </location>
</feature>
<dbReference type="FunFam" id="3.40.50.300:FF:001354">
    <property type="entry name" value="ATP-binding cassette (ABC) transporter, putative"/>
    <property type="match status" value="1"/>
</dbReference>
<evidence type="ECO:0000256" key="5">
    <source>
        <dbReference type="ARBA" id="ARBA00022741"/>
    </source>
</evidence>
<dbReference type="EMBL" id="LNZH02000200">
    <property type="protein sequence ID" value="OCB86625.1"/>
    <property type="molecule type" value="Genomic_DNA"/>
</dbReference>
<feature type="compositionally biased region" description="Basic and acidic residues" evidence="9">
    <location>
        <begin position="409"/>
        <end position="425"/>
    </location>
</feature>
<feature type="transmembrane region" description="Helical" evidence="10">
    <location>
        <begin position="1246"/>
        <end position="1267"/>
    </location>
</feature>
<dbReference type="PANTHER" id="PTHR24223">
    <property type="entry name" value="ATP-BINDING CASSETTE SUB-FAMILY C"/>
    <property type="match status" value="1"/>
</dbReference>
<dbReference type="Pfam" id="PF00664">
    <property type="entry name" value="ABC_membrane"/>
    <property type="match status" value="2"/>
</dbReference>
<evidence type="ECO:0000256" key="6">
    <source>
        <dbReference type="ARBA" id="ARBA00022840"/>
    </source>
</evidence>
<keyword evidence="2" id="KW-0813">Transport</keyword>
<dbReference type="GO" id="GO:0000329">
    <property type="term" value="C:fungal-type vacuole membrane"/>
    <property type="evidence" value="ECO:0007669"/>
    <property type="project" value="TreeGrafter"/>
</dbReference>
<organism evidence="13 14">
    <name type="scientific">Sanghuangporus baumii</name>
    <name type="common">Phellinus baumii</name>
    <dbReference type="NCBI Taxonomy" id="108892"/>
    <lineage>
        <taxon>Eukaryota</taxon>
        <taxon>Fungi</taxon>
        <taxon>Dikarya</taxon>
        <taxon>Basidiomycota</taxon>
        <taxon>Agaricomycotina</taxon>
        <taxon>Agaricomycetes</taxon>
        <taxon>Hymenochaetales</taxon>
        <taxon>Hymenochaetaceae</taxon>
        <taxon>Sanghuangporus</taxon>
    </lineage>
</organism>
<keyword evidence="4" id="KW-0677">Repeat</keyword>
<evidence type="ECO:0000313" key="14">
    <source>
        <dbReference type="Proteomes" id="UP000757232"/>
    </source>
</evidence>
<evidence type="ECO:0000256" key="10">
    <source>
        <dbReference type="SAM" id="Phobius"/>
    </source>
</evidence>
<dbReference type="PROSITE" id="PS50893">
    <property type="entry name" value="ABC_TRANSPORTER_2"/>
    <property type="match status" value="2"/>
</dbReference>
<feature type="region of interest" description="Disordered" evidence="9">
    <location>
        <begin position="899"/>
        <end position="964"/>
    </location>
</feature>
<name>A0A9Q5N244_SANBA</name>
<evidence type="ECO:0000256" key="4">
    <source>
        <dbReference type="ARBA" id="ARBA00022737"/>
    </source>
</evidence>
<feature type="transmembrane region" description="Helical" evidence="10">
    <location>
        <begin position="349"/>
        <end position="373"/>
    </location>
</feature>
<feature type="transmembrane region" description="Helical" evidence="10">
    <location>
        <begin position="309"/>
        <end position="329"/>
    </location>
</feature>
<feature type="transmembrane region" description="Helical" evidence="10">
    <location>
        <begin position="466"/>
        <end position="491"/>
    </location>
</feature>
<comment type="caution">
    <text evidence="13">The sequence shown here is derived from an EMBL/GenBank/DDBJ whole genome shotgun (WGS) entry which is preliminary data.</text>
</comment>
<dbReference type="SUPFAM" id="SSF90123">
    <property type="entry name" value="ABC transporter transmembrane region"/>
    <property type="match status" value="2"/>
</dbReference>
<feature type="transmembrane region" description="Helical" evidence="10">
    <location>
        <begin position="177"/>
        <end position="194"/>
    </location>
</feature>
<keyword evidence="8 10" id="KW-0472">Membrane</keyword>
<dbReference type="Pfam" id="PF00005">
    <property type="entry name" value="ABC_tran"/>
    <property type="match status" value="2"/>
</dbReference>
<dbReference type="SUPFAM" id="SSF52540">
    <property type="entry name" value="P-loop containing nucleoside triphosphate hydrolases"/>
    <property type="match status" value="2"/>
</dbReference>
<feature type="transmembrane region" description="Helical" evidence="10">
    <location>
        <begin position="6"/>
        <end position="25"/>
    </location>
</feature>
<feature type="compositionally biased region" description="Basic and acidic residues" evidence="9">
    <location>
        <begin position="955"/>
        <end position="964"/>
    </location>
</feature>
<evidence type="ECO:0000256" key="1">
    <source>
        <dbReference type="ARBA" id="ARBA00004141"/>
    </source>
</evidence>
<dbReference type="InterPro" id="IPR027417">
    <property type="entry name" value="P-loop_NTPase"/>
</dbReference>
<comment type="subcellular location">
    <subcellularLocation>
        <location evidence="1">Membrane</location>
        <topology evidence="1">Multi-pass membrane protein</topology>
    </subcellularLocation>
</comment>
<gene>
    <name evidence="13" type="ORF">A7U60_g6304</name>
</gene>
<reference evidence="13" key="1">
    <citation type="submission" date="2016-06" db="EMBL/GenBank/DDBJ databases">
        <title>Draft Genome sequence of the fungus Inonotus baumii.</title>
        <authorList>
            <person name="Zhu H."/>
            <person name="Lin W."/>
        </authorList>
    </citation>
    <scope>NUCLEOTIDE SEQUENCE</scope>
    <source>
        <strain evidence="13">821</strain>
    </source>
</reference>
<feature type="transmembrane region" description="Helical" evidence="10">
    <location>
        <begin position="116"/>
        <end position="134"/>
    </location>
</feature>
<feature type="transmembrane region" description="Helical" evidence="10">
    <location>
        <begin position="1223"/>
        <end position="1240"/>
    </location>
</feature>